<evidence type="ECO:0000313" key="2">
    <source>
        <dbReference type="Proteomes" id="UP000325763"/>
    </source>
</evidence>
<gene>
    <name evidence="1" type="ORF">CP978_26990</name>
</gene>
<dbReference type="SUPFAM" id="SSF49777">
    <property type="entry name" value="PEBP-like"/>
    <property type="match status" value="1"/>
</dbReference>
<dbReference type="EMBL" id="CP023747">
    <property type="protein sequence ID" value="QEV41715.1"/>
    <property type="molecule type" value="Genomic_DNA"/>
</dbReference>
<dbReference type="Proteomes" id="UP000325763">
    <property type="component" value="Chromosome"/>
</dbReference>
<dbReference type="InterPro" id="IPR008914">
    <property type="entry name" value="PEBP"/>
</dbReference>
<reference evidence="1 2" key="1">
    <citation type="submission" date="2017-09" db="EMBL/GenBank/DDBJ databases">
        <title>Streptomyces genome completion.</title>
        <authorList>
            <person name="Lee N."/>
            <person name="Cho B.-K."/>
        </authorList>
    </citation>
    <scope>NUCLEOTIDE SEQUENCE [LARGE SCALE GENOMIC DNA]</scope>
    <source>
        <strain evidence="1 2">ATCC 14899</strain>
    </source>
</reference>
<dbReference type="Pfam" id="PF01161">
    <property type="entry name" value="PBP"/>
    <property type="match status" value="1"/>
</dbReference>
<dbReference type="InterPro" id="IPR036610">
    <property type="entry name" value="PEBP-like_sf"/>
</dbReference>
<protein>
    <submittedName>
        <fullName evidence="1">Uncharacterized protein</fullName>
    </submittedName>
</protein>
<dbReference type="AlphaFoldDB" id="A0A5P2W8L0"/>
<sequence>MHRGRPPAGYGPRRYFVVVHALDVASLGVPADATPAVLGFTMSGHILGRAAPVATAESTA</sequence>
<dbReference type="KEGG" id="snq:CP978_26990"/>
<proteinExistence type="predicted"/>
<dbReference type="Gene3D" id="3.90.280.10">
    <property type="entry name" value="PEBP-like"/>
    <property type="match status" value="1"/>
</dbReference>
<evidence type="ECO:0000313" key="1">
    <source>
        <dbReference type="EMBL" id="QEV41715.1"/>
    </source>
</evidence>
<name>A0A5P2W8L0_9ACTN</name>
<accession>A0A5P2W8L0</accession>
<organism evidence="1 2">
    <name type="scientific">Streptomyces nodosus</name>
    <dbReference type="NCBI Taxonomy" id="40318"/>
    <lineage>
        <taxon>Bacteria</taxon>
        <taxon>Bacillati</taxon>
        <taxon>Actinomycetota</taxon>
        <taxon>Actinomycetes</taxon>
        <taxon>Kitasatosporales</taxon>
        <taxon>Streptomycetaceae</taxon>
        <taxon>Streptomyces</taxon>
    </lineage>
</organism>